<sequence>MRTSGHAHVSRPDTFPPPLVQRHCQPRTGKTPVSRRKALAPCRPIEAADETRCPEKYSVTPVTAEELPHPCRPLAENPAGYIADIPPTGR</sequence>
<feature type="region of interest" description="Disordered" evidence="1">
    <location>
        <begin position="68"/>
        <end position="90"/>
    </location>
</feature>
<organism evidence="2 3">
    <name type="scientific">Streptomyces albus (strain ATCC 21838 / DSM 41398 / FERM P-419 / JCM 4703 / NBRC 107858)</name>
    <dbReference type="NCBI Taxonomy" id="1081613"/>
    <lineage>
        <taxon>Bacteria</taxon>
        <taxon>Bacillati</taxon>
        <taxon>Actinomycetota</taxon>
        <taxon>Actinomycetes</taxon>
        <taxon>Kitasatosporales</taxon>
        <taxon>Streptomycetaceae</taxon>
        <taxon>Streptomyces</taxon>
    </lineage>
</organism>
<dbReference type="AlphaFoldDB" id="A0A0B5ERM2"/>
<proteinExistence type="predicted"/>
<gene>
    <name evidence="2" type="ORF">SLNWT_3903</name>
</gene>
<evidence type="ECO:0000313" key="2">
    <source>
        <dbReference type="EMBL" id="AJE84279.1"/>
    </source>
</evidence>
<evidence type="ECO:0000313" key="3">
    <source>
        <dbReference type="Proteomes" id="UP000031523"/>
    </source>
</evidence>
<keyword evidence="3" id="KW-1185">Reference proteome</keyword>
<feature type="region of interest" description="Disordered" evidence="1">
    <location>
        <begin position="1"/>
        <end position="38"/>
    </location>
</feature>
<evidence type="ECO:0000256" key="1">
    <source>
        <dbReference type="SAM" id="MobiDB-lite"/>
    </source>
</evidence>
<accession>A0A0B5ERM2</accession>
<dbReference type="Proteomes" id="UP000031523">
    <property type="component" value="Chromosome"/>
</dbReference>
<dbReference type="EMBL" id="CP010519">
    <property type="protein sequence ID" value="AJE84279.1"/>
    <property type="molecule type" value="Genomic_DNA"/>
</dbReference>
<reference evidence="2 3" key="1">
    <citation type="submission" date="2015-01" db="EMBL/GenBank/DDBJ databases">
        <title>Enhanced salinomycin production by adjusting the supply of polyketide extender units in Streptomyce albus DSM 41398.</title>
        <authorList>
            <person name="Lu C."/>
        </authorList>
    </citation>
    <scope>NUCLEOTIDE SEQUENCE [LARGE SCALE GENOMIC DNA]</scope>
    <source>
        <strain evidence="3">ATCC 21838 / DSM 41398 / FERM P-419 / JCM 4703 / NBRC 107858</strain>
    </source>
</reference>
<protein>
    <submittedName>
        <fullName evidence="2">Uncharacterized protein</fullName>
    </submittedName>
</protein>
<dbReference type="KEGG" id="sals:SLNWT_3903"/>
<name>A0A0B5ERM2_STRA4</name>